<protein>
    <submittedName>
        <fullName evidence="1">Uncharacterized protein</fullName>
    </submittedName>
</protein>
<sequence length="341" mass="36748">MMCQGHARGPTGGFIGSSLRAAQGSRGRSSVWCGLVGGVFCPPVDWAKWKSTSSGSATCDNAITGPEDDENRAEGKMENTELFGTTRDRQDVGPYAVEPRTELQAQASRIIGVQSCAERCTAAVRRTTQSKPQMSGVSPTCVQRDRAYRDLGLPRLRHAGCYTGRGEVTALCHIQRARCRCDTNVRGRLERAPGSEIRGNSSQQNGEGAGLTPPPGESFGEQSRTLDWSGKKEEVDGVLRTTEQRLYFSADGCVEEREISAIKGSRETSKRNYEGNVQEGSGKVVEVGGDVGTIARVLKVGTVRPRTMEQAEALSGARVRVQSIGNANTQTTQHSHADSLR</sequence>
<evidence type="ECO:0000313" key="1">
    <source>
        <dbReference type="EMBL" id="KAH6924790.1"/>
    </source>
</evidence>
<comment type="caution">
    <text evidence="1">The sequence shown here is derived from an EMBL/GenBank/DDBJ whole genome shotgun (WGS) entry which is preliminary data.</text>
</comment>
<reference evidence="1" key="1">
    <citation type="submission" date="2020-05" db="EMBL/GenBank/DDBJ databases">
        <title>Large-scale comparative analyses of tick genomes elucidate their genetic diversity and vector capacities.</title>
        <authorList>
            <person name="Jia N."/>
            <person name="Wang J."/>
            <person name="Shi W."/>
            <person name="Du L."/>
            <person name="Sun Y."/>
            <person name="Zhan W."/>
            <person name="Jiang J."/>
            <person name="Wang Q."/>
            <person name="Zhang B."/>
            <person name="Ji P."/>
            <person name="Sakyi L.B."/>
            <person name="Cui X."/>
            <person name="Yuan T."/>
            <person name="Jiang B."/>
            <person name="Yang W."/>
            <person name="Lam T.T.-Y."/>
            <person name="Chang Q."/>
            <person name="Ding S."/>
            <person name="Wang X."/>
            <person name="Zhu J."/>
            <person name="Ruan X."/>
            <person name="Zhao L."/>
            <person name="Wei J."/>
            <person name="Que T."/>
            <person name="Du C."/>
            <person name="Cheng J."/>
            <person name="Dai P."/>
            <person name="Han X."/>
            <person name="Huang E."/>
            <person name="Gao Y."/>
            <person name="Liu J."/>
            <person name="Shao H."/>
            <person name="Ye R."/>
            <person name="Li L."/>
            <person name="Wei W."/>
            <person name="Wang X."/>
            <person name="Wang C."/>
            <person name="Yang T."/>
            <person name="Huo Q."/>
            <person name="Li W."/>
            <person name="Guo W."/>
            <person name="Chen H."/>
            <person name="Zhou L."/>
            <person name="Ni X."/>
            <person name="Tian J."/>
            <person name="Zhou Y."/>
            <person name="Sheng Y."/>
            <person name="Liu T."/>
            <person name="Pan Y."/>
            <person name="Xia L."/>
            <person name="Li J."/>
            <person name="Zhao F."/>
            <person name="Cao W."/>
        </authorList>
    </citation>
    <scope>NUCLEOTIDE SEQUENCE</scope>
    <source>
        <strain evidence="1">Hyas-2018</strain>
    </source>
</reference>
<name>A0ACB7RQL3_HYAAI</name>
<dbReference type="Proteomes" id="UP000821845">
    <property type="component" value="Chromosome 8"/>
</dbReference>
<evidence type="ECO:0000313" key="2">
    <source>
        <dbReference type="Proteomes" id="UP000821845"/>
    </source>
</evidence>
<proteinExistence type="predicted"/>
<dbReference type="EMBL" id="CM023488">
    <property type="protein sequence ID" value="KAH6924790.1"/>
    <property type="molecule type" value="Genomic_DNA"/>
</dbReference>
<accession>A0ACB7RQL3</accession>
<organism evidence="1 2">
    <name type="scientific">Hyalomma asiaticum</name>
    <name type="common">Tick</name>
    <dbReference type="NCBI Taxonomy" id="266040"/>
    <lineage>
        <taxon>Eukaryota</taxon>
        <taxon>Metazoa</taxon>
        <taxon>Ecdysozoa</taxon>
        <taxon>Arthropoda</taxon>
        <taxon>Chelicerata</taxon>
        <taxon>Arachnida</taxon>
        <taxon>Acari</taxon>
        <taxon>Parasitiformes</taxon>
        <taxon>Ixodida</taxon>
        <taxon>Ixodoidea</taxon>
        <taxon>Ixodidae</taxon>
        <taxon>Hyalomminae</taxon>
        <taxon>Hyalomma</taxon>
    </lineage>
</organism>
<gene>
    <name evidence="1" type="ORF">HPB50_025120</name>
</gene>
<keyword evidence="2" id="KW-1185">Reference proteome</keyword>